<proteinExistence type="predicted"/>
<accession>A0A0D1JKZ4</accession>
<organism evidence="6 7">
    <name type="scientific">Weissella cibaria</name>
    <dbReference type="NCBI Taxonomy" id="137591"/>
    <lineage>
        <taxon>Bacteria</taxon>
        <taxon>Bacillati</taxon>
        <taxon>Bacillota</taxon>
        <taxon>Bacilli</taxon>
        <taxon>Lactobacillales</taxon>
        <taxon>Lactobacillaceae</taxon>
        <taxon>Weissella</taxon>
    </lineage>
</organism>
<evidence type="ECO:0000256" key="4">
    <source>
        <dbReference type="ARBA" id="ARBA00022989"/>
    </source>
</evidence>
<dbReference type="PRINTS" id="PR01036">
    <property type="entry name" value="TCRTETB"/>
</dbReference>
<evidence type="ECO:0000256" key="3">
    <source>
        <dbReference type="ARBA" id="ARBA00022692"/>
    </source>
</evidence>
<dbReference type="GO" id="GO:0005886">
    <property type="term" value="C:plasma membrane"/>
    <property type="evidence" value="ECO:0007669"/>
    <property type="project" value="UniProtKB-SubCell"/>
</dbReference>
<dbReference type="SUPFAM" id="SSF103473">
    <property type="entry name" value="MFS general substrate transporter"/>
    <property type="match status" value="1"/>
</dbReference>
<dbReference type="OrthoDB" id="9816041at2"/>
<dbReference type="Gene3D" id="1.20.1250.20">
    <property type="entry name" value="MFS general substrate transporter like domains"/>
    <property type="match status" value="2"/>
</dbReference>
<dbReference type="PATRIC" id="fig|137591.25.peg.385"/>
<protein>
    <submittedName>
        <fullName evidence="6">HsrA_4 protein</fullName>
    </submittedName>
</protein>
<dbReference type="EMBL" id="JWHU01000005">
    <property type="protein sequence ID" value="KIU22018.1"/>
    <property type="molecule type" value="Genomic_DNA"/>
</dbReference>
<dbReference type="InterPro" id="IPR036259">
    <property type="entry name" value="MFS_trans_sf"/>
</dbReference>
<dbReference type="Pfam" id="PF07690">
    <property type="entry name" value="MFS_1"/>
    <property type="match status" value="1"/>
</dbReference>
<dbReference type="Proteomes" id="UP000032287">
    <property type="component" value="Unassembled WGS sequence"/>
</dbReference>
<evidence type="ECO:0000256" key="2">
    <source>
        <dbReference type="ARBA" id="ARBA00022448"/>
    </source>
</evidence>
<dbReference type="AlphaFoldDB" id="A0A0D1JKZ4"/>
<sequence length="466" mass="50593">MAKTDQTVSPQIIWAIVGTGILAFTGILTETSMNVTFPDLMKQFNISLSVVQWLTTAYLLMVSLVMTTSAFLKAKFNPRQIFIIAIVAFLIGDIVAIMSHSFALLLVGRVIQGIGTGVITPLVFNIILENVPMAHIGKYMGFGTMILSLAPAFGPIFGGVVAYYLGWREIFLLVLPVAFVSLVISIKTVPTEHIKNDAFRFDYVSFAMLAIAFTSFLWALSQLEHGHVSGMLFGLLIVAAFAFAGFLYRAKHATRQFLNLGIFRVPALRFAMLGYVAYMFTNLMVNFAVPTFVQLSLGATTMIAGFALMPGSLAGALLNPIYGRAYDVYGPKMPLLAGNAAFVVIIMVWSMMTMNGTVISMTIFYLLMTLGRNLAFGTSMTAGLAQLSLPERADGNAIFNTAQQFAGAIGTTVASLLMKVNPDSAASVATQTARGAQHVFGFMLALGVLNFVWFNRFLKHNAPYSE</sequence>
<keyword evidence="7" id="KW-1185">Reference proteome</keyword>
<dbReference type="InterPro" id="IPR020846">
    <property type="entry name" value="MFS_dom"/>
</dbReference>
<dbReference type="eggNOG" id="COG0477">
    <property type="taxonomic scope" value="Bacteria"/>
</dbReference>
<dbReference type="PANTHER" id="PTHR42718">
    <property type="entry name" value="MAJOR FACILITATOR SUPERFAMILY MULTIDRUG TRANSPORTER MFSC"/>
    <property type="match status" value="1"/>
</dbReference>
<keyword evidence="5" id="KW-0472">Membrane</keyword>
<keyword evidence="3" id="KW-0812">Transmembrane</keyword>
<keyword evidence="4" id="KW-1133">Transmembrane helix</keyword>
<evidence type="ECO:0000313" key="6">
    <source>
        <dbReference type="EMBL" id="KIU22018.1"/>
    </source>
</evidence>
<dbReference type="PANTHER" id="PTHR42718:SF9">
    <property type="entry name" value="MAJOR FACILITATOR SUPERFAMILY MULTIDRUG TRANSPORTER MFSC"/>
    <property type="match status" value="1"/>
</dbReference>
<dbReference type="PROSITE" id="PS50850">
    <property type="entry name" value="MFS"/>
    <property type="match status" value="1"/>
</dbReference>
<reference evidence="6 7" key="1">
    <citation type="journal article" date="2015" name="Microbiology (Mosc.)">
        <title>Genomics of the Weissella cibaria species with an examination of its metabolic traits.</title>
        <authorList>
            <person name="Lynch K.M."/>
            <person name="Lucid A."/>
            <person name="Arendt E.K."/>
            <person name="Sleator R.D."/>
            <person name="Lucey B."/>
            <person name="Coffey A."/>
        </authorList>
    </citation>
    <scope>NUCLEOTIDE SEQUENCE [LARGE SCALE GENOMIC DNA]</scope>
    <source>
        <strain evidence="6 7">MG1</strain>
    </source>
</reference>
<name>A0A0D1JKZ4_9LACO</name>
<comment type="caution">
    <text evidence="6">The sequence shown here is derived from an EMBL/GenBank/DDBJ whole genome shotgun (WGS) entry which is preliminary data.</text>
</comment>
<comment type="subcellular location">
    <subcellularLocation>
        <location evidence="1">Cell membrane</location>
        <topology evidence="1">Multi-pass membrane protein</topology>
    </subcellularLocation>
</comment>
<evidence type="ECO:0000313" key="7">
    <source>
        <dbReference type="Proteomes" id="UP000032287"/>
    </source>
</evidence>
<dbReference type="RefSeq" id="WP_043710694.1">
    <property type="nucleotide sequence ID" value="NZ_CP012873.1"/>
</dbReference>
<dbReference type="GO" id="GO:0022857">
    <property type="term" value="F:transmembrane transporter activity"/>
    <property type="evidence" value="ECO:0007669"/>
    <property type="project" value="InterPro"/>
</dbReference>
<dbReference type="KEGG" id="wcb:AO080_04130"/>
<dbReference type="InterPro" id="IPR011701">
    <property type="entry name" value="MFS"/>
</dbReference>
<dbReference type="STRING" id="137591.AO080_04130"/>
<evidence type="ECO:0000256" key="5">
    <source>
        <dbReference type="ARBA" id="ARBA00023136"/>
    </source>
</evidence>
<keyword evidence="2" id="KW-0813">Transport</keyword>
<gene>
    <name evidence="6" type="primary">hsrA_4</name>
    <name evidence="6" type="ORF">QX99_00398</name>
</gene>
<evidence type="ECO:0000256" key="1">
    <source>
        <dbReference type="ARBA" id="ARBA00004651"/>
    </source>
</evidence>